<dbReference type="Proteomes" id="UP000828251">
    <property type="component" value="Unassembled WGS sequence"/>
</dbReference>
<evidence type="ECO:0000313" key="1">
    <source>
        <dbReference type="EMBL" id="KAH1032315.1"/>
    </source>
</evidence>
<sequence length="170" mass="19284">MMVKHIKVHESLLVEDFNNLVKVKKELADTTPMLENFNTNNNKLDEILVIEKRDPGRGRLSFVNKGKAVMTSPTFFVKTSSSNEVGESSKHLILEPSKKNVHSHKYLNNGHSSNMTGNQSYFIDFEYSTTGEMTFRDGKKGQILGKCILNVLGMHHLKNFQLMDNLKANL</sequence>
<organism evidence="1 2">
    <name type="scientific">Gossypium stocksii</name>
    <dbReference type="NCBI Taxonomy" id="47602"/>
    <lineage>
        <taxon>Eukaryota</taxon>
        <taxon>Viridiplantae</taxon>
        <taxon>Streptophyta</taxon>
        <taxon>Embryophyta</taxon>
        <taxon>Tracheophyta</taxon>
        <taxon>Spermatophyta</taxon>
        <taxon>Magnoliopsida</taxon>
        <taxon>eudicotyledons</taxon>
        <taxon>Gunneridae</taxon>
        <taxon>Pentapetalae</taxon>
        <taxon>rosids</taxon>
        <taxon>malvids</taxon>
        <taxon>Malvales</taxon>
        <taxon>Malvaceae</taxon>
        <taxon>Malvoideae</taxon>
        <taxon>Gossypium</taxon>
    </lineage>
</organism>
<dbReference type="AlphaFoldDB" id="A0A9D3ZG07"/>
<proteinExistence type="predicted"/>
<gene>
    <name evidence="1" type="ORF">J1N35_044489</name>
</gene>
<dbReference type="EMBL" id="JAIQCV010000013">
    <property type="protein sequence ID" value="KAH1032315.1"/>
    <property type="molecule type" value="Genomic_DNA"/>
</dbReference>
<keyword evidence="2" id="KW-1185">Reference proteome</keyword>
<reference evidence="1 2" key="1">
    <citation type="journal article" date="2021" name="Plant Biotechnol. J.">
        <title>Multi-omics assisted identification of the key and species-specific regulatory components of drought-tolerant mechanisms in Gossypium stocksii.</title>
        <authorList>
            <person name="Yu D."/>
            <person name="Ke L."/>
            <person name="Zhang D."/>
            <person name="Wu Y."/>
            <person name="Sun Y."/>
            <person name="Mei J."/>
            <person name="Sun J."/>
            <person name="Sun Y."/>
        </authorList>
    </citation>
    <scope>NUCLEOTIDE SEQUENCE [LARGE SCALE GENOMIC DNA]</scope>
    <source>
        <strain evidence="2">cv. E1</strain>
        <tissue evidence="1">Leaf</tissue>
    </source>
</reference>
<evidence type="ECO:0000313" key="2">
    <source>
        <dbReference type="Proteomes" id="UP000828251"/>
    </source>
</evidence>
<dbReference type="OrthoDB" id="10534607at2759"/>
<protein>
    <submittedName>
        <fullName evidence="1">Uncharacterized protein</fullName>
    </submittedName>
</protein>
<comment type="caution">
    <text evidence="1">The sequence shown here is derived from an EMBL/GenBank/DDBJ whole genome shotgun (WGS) entry which is preliminary data.</text>
</comment>
<accession>A0A9D3ZG07</accession>
<name>A0A9D3ZG07_9ROSI</name>